<dbReference type="Gene3D" id="1.20.1630.10">
    <property type="entry name" value="Formate dehydrogenase/DMSO reductase domain"/>
    <property type="match status" value="1"/>
</dbReference>
<dbReference type="GO" id="GO:0005886">
    <property type="term" value="C:plasma membrane"/>
    <property type="evidence" value="ECO:0007669"/>
    <property type="project" value="UniProtKB-SubCell"/>
</dbReference>
<feature type="transmembrane region" description="Helical" evidence="7">
    <location>
        <begin position="368"/>
        <end position="389"/>
    </location>
</feature>
<sequence length="402" mass="42927">MAKQRYHRLSDHSLPFWTLILLHGLAVAAGVASALYIESHGHGVTGMNNQIVWGLPHVFAVFLIVAASGALNVASVSSVFHRLVYKPFARLSGVLAIALLIGGLAILVLDLGRPERVFLTLFHRNLTSIFAWNIYLYGGFVALVAGYLYAMMDRRLSNDPRATAVFGWAAFIWRLILTTGTGSIFGFLIARDAVSGAIMAPIFIASSLLYGLAFTVLVLLTMSIETSDILCTKELIGKFRGLLALFAATTLALTLIAHLTKLYAAPTVAVELFLLRDGGIYPIVFWIGQIGLGLLAPLLLLAVMKSEASNVAELAGASILFLFGGLAQMYVVIIGAQAWPLNIFPGFEASSSFGDGAVATYAPTAPEFFLGISGVSIAMLIAALAFRLLPVIPQILANEAKA</sequence>
<comment type="subcellular location">
    <subcellularLocation>
        <location evidence="1">Cell membrane</location>
        <topology evidence="1">Multi-pass membrane protein</topology>
    </subcellularLocation>
</comment>
<dbReference type="InterPro" id="IPR052049">
    <property type="entry name" value="Electron_transfer_protein"/>
</dbReference>
<comment type="similarity">
    <text evidence="2">Belongs to the NrfD family.</text>
</comment>
<feature type="transmembrane region" description="Helical" evidence="7">
    <location>
        <begin position="241"/>
        <end position="260"/>
    </location>
</feature>
<comment type="caution">
    <text evidence="8">The sequence shown here is derived from an EMBL/GenBank/DDBJ whole genome shotgun (WGS) entry which is preliminary data.</text>
</comment>
<evidence type="ECO:0000256" key="3">
    <source>
        <dbReference type="ARBA" id="ARBA00022475"/>
    </source>
</evidence>
<evidence type="ECO:0000256" key="4">
    <source>
        <dbReference type="ARBA" id="ARBA00022692"/>
    </source>
</evidence>
<feature type="transmembrane region" description="Helical" evidence="7">
    <location>
        <begin position="129"/>
        <end position="150"/>
    </location>
</feature>
<evidence type="ECO:0000256" key="1">
    <source>
        <dbReference type="ARBA" id="ARBA00004651"/>
    </source>
</evidence>
<feature type="transmembrane region" description="Helical" evidence="7">
    <location>
        <begin position="314"/>
        <end position="339"/>
    </location>
</feature>
<keyword evidence="4 7" id="KW-0812">Transmembrane</keyword>
<keyword evidence="5 7" id="KW-1133">Transmembrane helix</keyword>
<dbReference type="OrthoDB" id="9765987at2"/>
<evidence type="ECO:0000313" key="8">
    <source>
        <dbReference type="EMBL" id="MTV29770.1"/>
    </source>
</evidence>
<gene>
    <name evidence="8" type="ORF">GJ654_02040</name>
</gene>
<dbReference type="EMBL" id="WNKS01000001">
    <property type="protein sequence ID" value="MTV29770.1"/>
    <property type="molecule type" value="Genomic_DNA"/>
</dbReference>
<keyword evidence="6 7" id="KW-0472">Membrane</keyword>
<protein>
    <submittedName>
        <fullName evidence="8">Molybdopterin oxidoreductase</fullName>
    </submittedName>
</protein>
<accession>A0A6N8DHC8</accession>
<evidence type="ECO:0000256" key="5">
    <source>
        <dbReference type="ARBA" id="ARBA00022989"/>
    </source>
</evidence>
<dbReference type="Pfam" id="PF03916">
    <property type="entry name" value="NrfD"/>
    <property type="match status" value="1"/>
</dbReference>
<proteinExistence type="inferred from homology"/>
<name>A0A6N8DHC8_RHOAC</name>
<dbReference type="PANTHER" id="PTHR34856">
    <property type="entry name" value="PROTEIN NRFD"/>
    <property type="match status" value="1"/>
</dbReference>
<feature type="transmembrane region" description="Helical" evidence="7">
    <location>
        <begin position="88"/>
        <end position="109"/>
    </location>
</feature>
<evidence type="ECO:0000256" key="2">
    <source>
        <dbReference type="ARBA" id="ARBA00008929"/>
    </source>
</evidence>
<feature type="transmembrane region" description="Helical" evidence="7">
    <location>
        <begin position="162"/>
        <end position="190"/>
    </location>
</feature>
<dbReference type="PANTHER" id="PTHR34856:SF2">
    <property type="entry name" value="PROTEIN NRFD"/>
    <property type="match status" value="1"/>
</dbReference>
<feature type="transmembrane region" description="Helical" evidence="7">
    <location>
        <begin position="57"/>
        <end position="76"/>
    </location>
</feature>
<dbReference type="AlphaFoldDB" id="A0A6N8DHC8"/>
<evidence type="ECO:0000256" key="6">
    <source>
        <dbReference type="ARBA" id="ARBA00023136"/>
    </source>
</evidence>
<evidence type="ECO:0000256" key="7">
    <source>
        <dbReference type="SAM" id="Phobius"/>
    </source>
</evidence>
<reference evidence="8 9" key="1">
    <citation type="submission" date="2019-11" db="EMBL/GenBank/DDBJ databases">
        <title>Whole-genome sequence of a Rhodoblastus acidophilus DSM 142.</title>
        <authorList>
            <person name="Kyndt J.A."/>
            <person name="Meyer T.E."/>
        </authorList>
    </citation>
    <scope>NUCLEOTIDE SEQUENCE [LARGE SCALE GENOMIC DNA]</scope>
    <source>
        <strain evidence="8 9">DSM 142</strain>
    </source>
</reference>
<feature type="transmembrane region" description="Helical" evidence="7">
    <location>
        <begin position="196"/>
        <end position="220"/>
    </location>
</feature>
<feature type="transmembrane region" description="Helical" evidence="7">
    <location>
        <begin position="280"/>
        <end position="302"/>
    </location>
</feature>
<dbReference type="RefSeq" id="WP_155444417.1">
    <property type="nucleotide sequence ID" value="NZ_JAOQNR010000001.1"/>
</dbReference>
<evidence type="ECO:0000313" key="9">
    <source>
        <dbReference type="Proteomes" id="UP000439113"/>
    </source>
</evidence>
<dbReference type="InterPro" id="IPR005614">
    <property type="entry name" value="NrfD-like"/>
</dbReference>
<feature type="transmembrane region" description="Helical" evidence="7">
    <location>
        <begin position="12"/>
        <end position="37"/>
    </location>
</feature>
<keyword evidence="3" id="KW-1003">Cell membrane</keyword>
<organism evidence="8 9">
    <name type="scientific">Rhodoblastus acidophilus</name>
    <name type="common">Rhodopseudomonas acidophila</name>
    <dbReference type="NCBI Taxonomy" id="1074"/>
    <lineage>
        <taxon>Bacteria</taxon>
        <taxon>Pseudomonadati</taxon>
        <taxon>Pseudomonadota</taxon>
        <taxon>Alphaproteobacteria</taxon>
        <taxon>Hyphomicrobiales</taxon>
        <taxon>Rhodoblastaceae</taxon>
        <taxon>Rhodoblastus</taxon>
    </lineage>
</organism>
<dbReference type="Proteomes" id="UP000439113">
    <property type="component" value="Unassembled WGS sequence"/>
</dbReference>